<dbReference type="EMBL" id="UOGH01000036">
    <property type="protein sequence ID" value="VAX27259.1"/>
    <property type="molecule type" value="Genomic_DNA"/>
</dbReference>
<sequence>MVSREAKEIVGILMESNVYFELSLRERLNLIKHLLSTSRANTRRPA</sequence>
<reference evidence="1" key="1">
    <citation type="submission" date="2018-06" db="EMBL/GenBank/DDBJ databases">
        <authorList>
            <person name="Zhirakovskaya E."/>
        </authorList>
    </citation>
    <scope>NUCLEOTIDE SEQUENCE</scope>
</reference>
<organism evidence="1">
    <name type="scientific">hydrothermal vent metagenome</name>
    <dbReference type="NCBI Taxonomy" id="652676"/>
    <lineage>
        <taxon>unclassified sequences</taxon>
        <taxon>metagenomes</taxon>
        <taxon>ecological metagenomes</taxon>
    </lineage>
</organism>
<proteinExistence type="predicted"/>
<gene>
    <name evidence="1" type="ORF">MNBD_NITROSPIRAE02-104</name>
</gene>
<evidence type="ECO:0000313" key="1">
    <source>
        <dbReference type="EMBL" id="VAX27259.1"/>
    </source>
</evidence>
<name>A0A3B1CAM6_9ZZZZ</name>
<protein>
    <submittedName>
        <fullName evidence="1">Uncharacterized protein</fullName>
    </submittedName>
</protein>
<accession>A0A3B1CAM6</accession>
<dbReference type="AlphaFoldDB" id="A0A3B1CAM6"/>